<dbReference type="Gene3D" id="1.10.286.20">
    <property type="match status" value="1"/>
</dbReference>
<evidence type="ECO:0000313" key="3">
    <source>
        <dbReference type="EMBL" id="MBB3064321.1"/>
    </source>
</evidence>
<dbReference type="GO" id="GO:0006354">
    <property type="term" value="P:DNA-templated transcription elongation"/>
    <property type="evidence" value="ECO:0007669"/>
    <property type="project" value="TreeGrafter"/>
</dbReference>
<dbReference type="AlphaFoldDB" id="A0A839SND0"/>
<dbReference type="Proteomes" id="UP000581135">
    <property type="component" value="Unassembled WGS sequence"/>
</dbReference>
<dbReference type="SUPFAM" id="SSF54534">
    <property type="entry name" value="FKBP-like"/>
    <property type="match status" value="1"/>
</dbReference>
<gene>
    <name evidence="3" type="ORF">FHR98_000586</name>
</gene>
<proteinExistence type="predicted"/>
<dbReference type="Gene3D" id="3.10.50.30">
    <property type="entry name" value="Transcription elongation factor, GreA/GreB, C-terminal domain"/>
    <property type="match status" value="1"/>
</dbReference>
<feature type="domain" description="Regulator of nucleoside diphosphate kinase N-terminal" evidence="2">
    <location>
        <begin position="10"/>
        <end position="50"/>
    </location>
</feature>
<protein>
    <submittedName>
        <fullName evidence="3">Regulator of nucleoside diphosphate kinase</fullName>
    </submittedName>
</protein>
<keyword evidence="4" id="KW-1185">Reference proteome</keyword>
<dbReference type="InterPro" id="IPR023459">
    <property type="entry name" value="Tscrpt_elong_fac_GreA/B_fam"/>
</dbReference>
<dbReference type="InterPro" id="IPR001437">
    <property type="entry name" value="Tscrpt_elong_fac_GreA/B_C"/>
</dbReference>
<feature type="domain" description="Transcription elongation factor GreA/GreB C-terminal" evidence="1">
    <location>
        <begin position="58"/>
        <end position="130"/>
    </location>
</feature>
<evidence type="ECO:0000313" key="4">
    <source>
        <dbReference type="Proteomes" id="UP000581135"/>
    </source>
</evidence>
<dbReference type="RefSeq" id="WP_183415115.1">
    <property type="nucleotide sequence ID" value="NZ_JACHXA010000001.1"/>
</dbReference>
<accession>A0A839SND0</accession>
<dbReference type="EMBL" id="JACHXA010000001">
    <property type="protein sequence ID" value="MBB3064321.1"/>
    <property type="molecule type" value="Genomic_DNA"/>
</dbReference>
<organism evidence="3 4">
    <name type="scientific">Limibacillus halophilus</name>
    <dbReference type="NCBI Taxonomy" id="1579333"/>
    <lineage>
        <taxon>Bacteria</taxon>
        <taxon>Pseudomonadati</taxon>
        <taxon>Pseudomonadota</taxon>
        <taxon>Alphaproteobacteria</taxon>
        <taxon>Rhodospirillales</taxon>
        <taxon>Rhodovibrionaceae</taxon>
        <taxon>Limibacillus</taxon>
    </lineage>
</organism>
<sequence length="141" mass="15222">MSATLSDLKPKIVVRERDYEQILSLAIAVEDRVPAVSRDLQEEMDRAQIVPDSTLLSGVVRMGSRVTFRMDGKGQRQVSLVFPGEEDLSTGRVSILTPVGAALIGLSEGQVIAYSAPDGRLHQLEILTVEAPEKHGEPGSA</sequence>
<dbReference type="GO" id="GO:0032784">
    <property type="term" value="P:regulation of DNA-templated transcription elongation"/>
    <property type="evidence" value="ECO:0007669"/>
    <property type="project" value="InterPro"/>
</dbReference>
<dbReference type="NCBIfam" id="NF004396">
    <property type="entry name" value="PRK05753.1"/>
    <property type="match status" value="1"/>
</dbReference>
<evidence type="ECO:0000259" key="1">
    <source>
        <dbReference type="Pfam" id="PF01272"/>
    </source>
</evidence>
<reference evidence="3 4" key="1">
    <citation type="submission" date="2020-08" db="EMBL/GenBank/DDBJ databases">
        <title>Genomic Encyclopedia of Type Strains, Phase III (KMG-III): the genomes of soil and plant-associated and newly described type strains.</title>
        <authorList>
            <person name="Whitman W."/>
        </authorList>
    </citation>
    <scope>NUCLEOTIDE SEQUENCE [LARGE SCALE GENOMIC DNA]</scope>
    <source>
        <strain evidence="3 4">CECT 8803</strain>
    </source>
</reference>
<dbReference type="InterPro" id="IPR029462">
    <property type="entry name" value="Rnk_N"/>
</dbReference>
<evidence type="ECO:0000259" key="2">
    <source>
        <dbReference type="Pfam" id="PF14760"/>
    </source>
</evidence>
<keyword evidence="3" id="KW-0418">Kinase</keyword>
<dbReference type="PANTHER" id="PTHR30437:SF5">
    <property type="entry name" value="REGULATOR OF NUCLEOSIDE DIPHOSPHATE KINASE"/>
    <property type="match status" value="1"/>
</dbReference>
<comment type="caution">
    <text evidence="3">The sequence shown here is derived from an EMBL/GenBank/DDBJ whole genome shotgun (WGS) entry which is preliminary data.</text>
</comment>
<dbReference type="GO" id="GO:0070063">
    <property type="term" value="F:RNA polymerase binding"/>
    <property type="evidence" value="ECO:0007669"/>
    <property type="project" value="InterPro"/>
</dbReference>
<dbReference type="Pfam" id="PF14760">
    <property type="entry name" value="Rnk_N"/>
    <property type="match status" value="1"/>
</dbReference>
<name>A0A839SND0_9PROT</name>
<dbReference type="GO" id="GO:0016301">
    <property type="term" value="F:kinase activity"/>
    <property type="evidence" value="ECO:0007669"/>
    <property type="project" value="UniProtKB-KW"/>
</dbReference>
<dbReference type="PANTHER" id="PTHR30437">
    <property type="entry name" value="TRANSCRIPTION ELONGATION FACTOR GREA"/>
    <property type="match status" value="1"/>
</dbReference>
<dbReference type="InterPro" id="IPR036953">
    <property type="entry name" value="GreA/GreB_C_sf"/>
</dbReference>
<keyword evidence="3" id="KW-0808">Transferase</keyword>
<dbReference type="Pfam" id="PF01272">
    <property type="entry name" value="GreA_GreB"/>
    <property type="match status" value="1"/>
</dbReference>
<dbReference type="GO" id="GO:0003677">
    <property type="term" value="F:DNA binding"/>
    <property type="evidence" value="ECO:0007669"/>
    <property type="project" value="InterPro"/>
</dbReference>